<evidence type="ECO:0000256" key="2">
    <source>
        <dbReference type="ARBA" id="ARBA00022448"/>
    </source>
</evidence>
<evidence type="ECO:0000256" key="1">
    <source>
        <dbReference type="ARBA" id="ARBA00004651"/>
    </source>
</evidence>
<evidence type="ECO:0000256" key="4">
    <source>
        <dbReference type="ARBA" id="ARBA00022692"/>
    </source>
</evidence>
<sequence length="284" mass="32342">MKVLKHTARGHNPSYRYAARLFLTPALTAIFLFFFLPVLAAFVISFTDLDIYALADSARLRFIGLDNYRRLIGDPLFWTAMKNTFYFVVTATPLSIAVSLAAAILLNSRLIRFKAIFRLNYFLPVVTTLVAVAVIWRFIYHPRFGLLNYALGFVGINPIDWLGDPRWAMPAIILMAVWKNFGYNMIIFIAGLQNISDELYEAAQIEGAGPWKQFKYVTLPLLAPTTLFVSVITMIGFFQLFAEPYVMTQGGPVNKTLSIVLYMYQEGFRWWNMGYSAAIAFVLF</sequence>
<dbReference type="AlphaFoldDB" id="A0A7V4WUM0"/>
<dbReference type="Proteomes" id="UP000885779">
    <property type="component" value="Unassembled WGS sequence"/>
</dbReference>
<keyword evidence="4 7" id="KW-0812">Transmembrane</keyword>
<evidence type="ECO:0000256" key="7">
    <source>
        <dbReference type="RuleBase" id="RU363032"/>
    </source>
</evidence>
<name>A0A7V4WUM0_CALAY</name>
<feature type="transmembrane region" description="Helical" evidence="7">
    <location>
        <begin position="221"/>
        <end position="242"/>
    </location>
</feature>
<evidence type="ECO:0000256" key="3">
    <source>
        <dbReference type="ARBA" id="ARBA00022475"/>
    </source>
</evidence>
<feature type="non-terminal residue" evidence="9">
    <location>
        <position position="284"/>
    </location>
</feature>
<reference evidence="9" key="1">
    <citation type="journal article" date="2020" name="mSystems">
        <title>Genome- and Community-Level Interaction Insights into Carbon Utilization and Element Cycling Functions of Hydrothermarchaeota in Hydrothermal Sediment.</title>
        <authorList>
            <person name="Zhou Z."/>
            <person name="Liu Y."/>
            <person name="Xu W."/>
            <person name="Pan J."/>
            <person name="Luo Z.H."/>
            <person name="Li M."/>
        </authorList>
    </citation>
    <scope>NUCLEOTIDE SEQUENCE [LARGE SCALE GENOMIC DNA]</scope>
    <source>
        <strain evidence="9">HyVt-577</strain>
    </source>
</reference>
<dbReference type="PANTHER" id="PTHR30193:SF37">
    <property type="entry name" value="INNER MEMBRANE ABC TRANSPORTER PERMEASE PROTEIN YCJO"/>
    <property type="match status" value="1"/>
</dbReference>
<dbReference type="Pfam" id="PF00528">
    <property type="entry name" value="BPD_transp_1"/>
    <property type="match status" value="1"/>
</dbReference>
<evidence type="ECO:0000256" key="6">
    <source>
        <dbReference type="ARBA" id="ARBA00023136"/>
    </source>
</evidence>
<dbReference type="CDD" id="cd06261">
    <property type="entry name" value="TM_PBP2"/>
    <property type="match status" value="1"/>
</dbReference>
<dbReference type="Gene3D" id="1.10.3720.10">
    <property type="entry name" value="MetI-like"/>
    <property type="match status" value="1"/>
</dbReference>
<dbReference type="InterPro" id="IPR000515">
    <property type="entry name" value="MetI-like"/>
</dbReference>
<comment type="subcellular location">
    <subcellularLocation>
        <location evidence="1 7">Cell membrane</location>
        <topology evidence="1 7">Multi-pass membrane protein</topology>
    </subcellularLocation>
</comment>
<accession>A0A7V4WUM0</accession>
<feature type="transmembrane region" description="Helical" evidence="7">
    <location>
        <begin position="21"/>
        <end position="44"/>
    </location>
</feature>
<dbReference type="PANTHER" id="PTHR30193">
    <property type="entry name" value="ABC TRANSPORTER PERMEASE PROTEIN"/>
    <property type="match status" value="1"/>
</dbReference>
<keyword evidence="3" id="KW-1003">Cell membrane</keyword>
<feature type="transmembrane region" description="Helical" evidence="7">
    <location>
        <begin position="119"/>
        <end position="139"/>
    </location>
</feature>
<protein>
    <submittedName>
        <fullName evidence="9">Sugar ABC transporter permease</fullName>
    </submittedName>
</protein>
<dbReference type="GO" id="GO:0005886">
    <property type="term" value="C:plasma membrane"/>
    <property type="evidence" value="ECO:0007669"/>
    <property type="project" value="UniProtKB-SubCell"/>
</dbReference>
<proteinExistence type="inferred from homology"/>
<keyword evidence="5 7" id="KW-1133">Transmembrane helix</keyword>
<organism evidence="9">
    <name type="scientific">Caldithrix abyssi</name>
    <dbReference type="NCBI Taxonomy" id="187145"/>
    <lineage>
        <taxon>Bacteria</taxon>
        <taxon>Pseudomonadati</taxon>
        <taxon>Calditrichota</taxon>
        <taxon>Calditrichia</taxon>
        <taxon>Calditrichales</taxon>
        <taxon>Calditrichaceae</taxon>
        <taxon>Caldithrix</taxon>
    </lineage>
</organism>
<feature type="transmembrane region" description="Helical" evidence="7">
    <location>
        <begin position="85"/>
        <end position="107"/>
    </location>
</feature>
<dbReference type="PROSITE" id="PS50928">
    <property type="entry name" value="ABC_TM1"/>
    <property type="match status" value="1"/>
</dbReference>
<comment type="caution">
    <text evidence="9">The sequence shown here is derived from an EMBL/GenBank/DDBJ whole genome shotgun (WGS) entry which is preliminary data.</text>
</comment>
<keyword evidence="2 7" id="KW-0813">Transport</keyword>
<feature type="domain" description="ABC transmembrane type-1" evidence="8">
    <location>
        <begin position="81"/>
        <end position="284"/>
    </location>
</feature>
<dbReference type="EMBL" id="DRQG01000063">
    <property type="protein sequence ID" value="HGY55355.1"/>
    <property type="molecule type" value="Genomic_DNA"/>
</dbReference>
<gene>
    <name evidence="9" type="ORF">ENK44_06635</name>
</gene>
<evidence type="ECO:0000256" key="5">
    <source>
        <dbReference type="ARBA" id="ARBA00022989"/>
    </source>
</evidence>
<feature type="transmembrane region" description="Helical" evidence="7">
    <location>
        <begin position="167"/>
        <end position="190"/>
    </location>
</feature>
<comment type="similarity">
    <text evidence="7">Belongs to the binding-protein-dependent transport system permease family.</text>
</comment>
<dbReference type="InterPro" id="IPR035906">
    <property type="entry name" value="MetI-like_sf"/>
</dbReference>
<dbReference type="InterPro" id="IPR051393">
    <property type="entry name" value="ABC_transporter_permease"/>
</dbReference>
<evidence type="ECO:0000313" key="9">
    <source>
        <dbReference type="EMBL" id="HGY55355.1"/>
    </source>
</evidence>
<keyword evidence="6 7" id="KW-0472">Membrane</keyword>
<dbReference type="SUPFAM" id="SSF161098">
    <property type="entry name" value="MetI-like"/>
    <property type="match status" value="1"/>
</dbReference>
<dbReference type="GO" id="GO:0055085">
    <property type="term" value="P:transmembrane transport"/>
    <property type="evidence" value="ECO:0007669"/>
    <property type="project" value="InterPro"/>
</dbReference>
<evidence type="ECO:0000259" key="8">
    <source>
        <dbReference type="PROSITE" id="PS50928"/>
    </source>
</evidence>